<dbReference type="PANTHER" id="PTHR30136">
    <property type="entry name" value="HELIX-TURN-HELIX TRANSCRIPTIONAL REGULATOR, ICLR FAMILY"/>
    <property type="match status" value="1"/>
</dbReference>
<dbReference type="GO" id="GO:0045892">
    <property type="term" value="P:negative regulation of DNA-templated transcription"/>
    <property type="evidence" value="ECO:0007669"/>
    <property type="project" value="TreeGrafter"/>
</dbReference>
<evidence type="ECO:0000259" key="4">
    <source>
        <dbReference type="PROSITE" id="PS51077"/>
    </source>
</evidence>
<evidence type="ECO:0000259" key="5">
    <source>
        <dbReference type="PROSITE" id="PS51078"/>
    </source>
</evidence>
<proteinExistence type="predicted"/>
<dbReference type="PROSITE" id="PS51078">
    <property type="entry name" value="ICLR_ED"/>
    <property type="match status" value="1"/>
</dbReference>
<reference evidence="6 7" key="1">
    <citation type="submission" date="2018-03" db="EMBL/GenBank/DDBJ databases">
        <title>Genomic Encyclopedia of Archaeal and Bacterial Type Strains, Phase II (KMG-II): from individual species to whole genera.</title>
        <authorList>
            <person name="Goeker M."/>
        </authorList>
    </citation>
    <scope>NUCLEOTIDE SEQUENCE [LARGE SCALE GENOMIC DNA]</scope>
    <source>
        <strain evidence="6 7">ATCC BAA-1496</strain>
    </source>
</reference>
<evidence type="ECO:0000313" key="7">
    <source>
        <dbReference type="Proteomes" id="UP000237822"/>
    </source>
</evidence>
<feature type="domain" description="HTH iclR-type" evidence="4">
    <location>
        <begin position="9"/>
        <end position="69"/>
    </location>
</feature>
<dbReference type="Gene3D" id="3.30.450.40">
    <property type="match status" value="1"/>
</dbReference>
<keyword evidence="3" id="KW-0804">Transcription</keyword>
<keyword evidence="7" id="KW-1185">Reference proteome</keyword>
<dbReference type="PANTHER" id="PTHR30136:SF35">
    <property type="entry name" value="HTH-TYPE TRANSCRIPTIONAL REGULATOR RV1719"/>
    <property type="match status" value="1"/>
</dbReference>
<feature type="domain" description="IclR-ED" evidence="5">
    <location>
        <begin position="69"/>
        <end position="242"/>
    </location>
</feature>
<dbReference type="Pfam" id="PF09339">
    <property type="entry name" value="HTH_IclR"/>
    <property type="match status" value="1"/>
</dbReference>
<dbReference type="InterPro" id="IPR050707">
    <property type="entry name" value="HTH_MetabolicPath_Reg"/>
</dbReference>
<dbReference type="Proteomes" id="UP000237822">
    <property type="component" value="Unassembled WGS sequence"/>
</dbReference>
<dbReference type="PROSITE" id="PS51077">
    <property type="entry name" value="HTH_ICLR"/>
    <property type="match status" value="1"/>
</dbReference>
<dbReference type="SUPFAM" id="SSF46785">
    <property type="entry name" value="Winged helix' DNA-binding domain"/>
    <property type="match status" value="1"/>
</dbReference>
<sequence>MRNRPAYTVESVDHALQLAMLLRQEGTVRVTDAAAALGVSRSTAHRLLQTLAYRDFAEQAPDRSYRPGSLLATGEHTSHPYAALRRVARPHLHELATATGESANVQVLGGENAHVVVYVEGAAWPSVGDRFTREWPARLTSGGRVLLAHLGAAELDATLPDVDDRLRGELELVRRRGYAVNDQLTEEGVTAVGVLVRAPGTMAPLAAIALAMPSERFDVQQLPGWVGSLTAASALITRDLAAEPDG</sequence>
<gene>
    <name evidence="6" type="ORF">BCF74_108106</name>
</gene>
<dbReference type="SMART" id="SM00346">
    <property type="entry name" value="HTH_ICLR"/>
    <property type="match status" value="1"/>
</dbReference>
<dbReference type="RefSeq" id="WP_106297194.1">
    <property type="nucleotide sequence ID" value="NZ_PVTI01000008.1"/>
</dbReference>
<keyword evidence="2" id="KW-0238">DNA-binding</keyword>
<dbReference type="GO" id="GO:0003700">
    <property type="term" value="F:DNA-binding transcription factor activity"/>
    <property type="evidence" value="ECO:0007669"/>
    <property type="project" value="TreeGrafter"/>
</dbReference>
<dbReference type="InterPro" id="IPR029016">
    <property type="entry name" value="GAF-like_dom_sf"/>
</dbReference>
<dbReference type="InterPro" id="IPR005471">
    <property type="entry name" value="Tscrpt_reg_IclR_N"/>
</dbReference>
<dbReference type="Gene3D" id="1.10.10.10">
    <property type="entry name" value="Winged helix-like DNA-binding domain superfamily/Winged helix DNA-binding domain"/>
    <property type="match status" value="1"/>
</dbReference>
<name>A0A2T0UQG1_9MICO</name>
<comment type="caution">
    <text evidence="6">The sequence shown here is derived from an EMBL/GenBank/DDBJ whole genome shotgun (WGS) entry which is preliminary data.</text>
</comment>
<evidence type="ECO:0000256" key="1">
    <source>
        <dbReference type="ARBA" id="ARBA00023015"/>
    </source>
</evidence>
<dbReference type="Pfam" id="PF01614">
    <property type="entry name" value="IclR_C"/>
    <property type="match status" value="1"/>
</dbReference>
<keyword evidence="1" id="KW-0805">Transcription regulation</keyword>
<evidence type="ECO:0000256" key="3">
    <source>
        <dbReference type="ARBA" id="ARBA00023163"/>
    </source>
</evidence>
<dbReference type="InterPro" id="IPR014757">
    <property type="entry name" value="Tscrpt_reg_IclR_C"/>
</dbReference>
<evidence type="ECO:0000313" key="6">
    <source>
        <dbReference type="EMBL" id="PRY60160.1"/>
    </source>
</evidence>
<organism evidence="6 7">
    <name type="scientific">Knoellia remsis</name>
    <dbReference type="NCBI Taxonomy" id="407159"/>
    <lineage>
        <taxon>Bacteria</taxon>
        <taxon>Bacillati</taxon>
        <taxon>Actinomycetota</taxon>
        <taxon>Actinomycetes</taxon>
        <taxon>Micrococcales</taxon>
        <taxon>Intrasporangiaceae</taxon>
        <taxon>Knoellia</taxon>
    </lineage>
</organism>
<protein>
    <submittedName>
        <fullName evidence="6">IclR family transcriptional regulator</fullName>
    </submittedName>
</protein>
<dbReference type="InterPro" id="IPR036390">
    <property type="entry name" value="WH_DNA-bd_sf"/>
</dbReference>
<evidence type="ECO:0000256" key="2">
    <source>
        <dbReference type="ARBA" id="ARBA00023125"/>
    </source>
</evidence>
<dbReference type="AlphaFoldDB" id="A0A2T0UQG1"/>
<dbReference type="GO" id="GO:0003677">
    <property type="term" value="F:DNA binding"/>
    <property type="evidence" value="ECO:0007669"/>
    <property type="project" value="UniProtKB-KW"/>
</dbReference>
<dbReference type="SUPFAM" id="SSF55781">
    <property type="entry name" value="GAF domain-like"/>
    <property type="match status" value="1"/>
</dbReference>
<dbReference type="OrthoDB" id="7274111at2"/>
<dbReference type="InterPro" id="IPR036388">
    <property type="entry name" value="WH-like_DNA-bd_sf"/>
</dbReference>
<accession>A0A2T0UQG1</accession>
<dbReference type="EMBL" id="PVTI01000008">
    <property type="protein sequence ID" value="PRY60160.1"/>
    <property type="molecule type" value="Genomic_DNA"/>
</dbReference>